<reference evidence="2 3" key="1">
    <citation type="submission" date="2014-04" db="EMBL/GenBank/DDBJ databases">
        <authorList>
            <consortium name="DOE Joint Genome Institute"/>
            <person name="Kuo A."/>
            <person name="Ruytinx J."/>
            <person name="Rineau F."/>
            <person name="Colpaert J."/>
            <person name="Kohler A."/>
            <person name="Nagy L.G."/>
            <person name="Floudas D."/>
            <person name="Copeland A."/>
            <person name="Barry K.W."/>
            <person name="Cichocki N."/>
            <person name="Veneault-Fourrey C."/>
            <person name="LaButti K."/>
            <person name="Lindquist E.A."/>
            <person name="Lipzen A."/>
            <person name="Lundell T."/>
            <person name="Morin E."/>
            <person name="Murat C."/>
            <person name="Sun H."/>
            <person name="Tunlid A."/>
            <person name="Henrissat B."/>
            <person name="Grigoriev I.V."/>
            <person name="Hibbett D.S."/>
            <person name="Martin F."/>
            <person name="Nordberg H.P."/>
            <person name="Cantor M.N."/>
            <person name="Hua S.X."/>
        </authorList>
    </citation>
    <scope>NUCLEOTIDE SEQUENCE [LARGE SCALE GENOMIC DNA]</scope>
    <source>
        <strain evidence="2 3">UH-Slu-Lm8-n1</strain>
    </source>
</reference>
<accession>A0A0D0B1I1</accession>
<dbReference type="OrthoDB" id="2602423at2759"/>
<keyword evidence="1" id="KW-0472">Membrane</keyword>
<evidence type="ECO:0000313" key="2">
    <source>
        <dbReference type="EMBL" id="KIK40372.1"/>
    </source>
</evidence>
<evidence type="ECO:0000256" key="1">
    <source>
        <dbReference type="SAM" id="Phobius"/>
    </source>
</evidence>
<dbReference type="HOGENOM" id="CLU_1455301_0_0_1"/>
<feature type="transmembrane region" description="Helical" evidence="1">
    <location>
        <begin position="127"/>
        <end position="145"/>
    </location>
</feature>
<gene>
    <name evidence="2" type="ORF">CY34DRAFT_807305</name>
</gene>
<proteinExistence type="predicted"/>
<evidence type="ECO:0000313" key="3">
    <source>
        <dbReference type="Proteomes" id="UP000054485"/>
    </source>
</evidence>
<dbReference type="AlphaFoldDB" id="A0A0D0B1I1"/>
<dbReference type="InParanoid" id="A0A0D0B1I1"/>
<feature type="transmembrane region" description="Helical" evidence="1">
    <location>
        <begin position="58"/>
        <end position="82"/>
    </location>
</feature>
<reference evidence="3" key="2">
    <citation type="submission" date="2015-01" db="EMBL/GenBank/DDBJ databases">
        <title>Evolutionary Origins and Diversification of the Mycorrhizal Mutualists.</title>
        <authorList>
            <consortium name="DOE Joint Genome Institute"/>
            <consortium name="Mycorrhizal Genomics Consortium"/>
            <person name="Kohler A."/>
            <person name="Kuo A."/>
            <person name="Nagy L.G."/>
            <person name="Floudas D."/>
            <person name="Copeland A."/>
            <person name="Barry K.W."/>
            <person name="Cichocki N."/>
            <person name="Veneault-Fourrey C."/>
            <person name="LaButti K."/>
            <person name="Lindquist E.A."/>
            <person name="Lipzen A."/>
            <person name="Lundell T."/>
            <person name="Morin E."/>
            <person name="Murat C."/>
            <person name="Riley R."/>
            <person name="Ohm R."/>
            <person name="Sun H."/>
            <person name="Tunlid A."/>
            <person name="Henrissat B."/>
            <person name="Grigoriev I.V."/>
            <person name="Hibbett D.S."/>
            <person name="Martin F."/>
        </authorList>
    </citation>
    <scope>NUCLEOTIDE SEQUENCE [LARGE SCALE GENOMIC DNA]</scope>
    <source>
        <strain evidence="3">UH-Slu-Lm8-n1</strain>
    </source>
</reference>
<name>A0A0D0B1I1_9AGAM</name>
<keyword evidence="1" id="KW-0812">Transmembrane</keyword>
<dbReference type="EMBL" id="KN835305">
    <property type="protein sequence ID" value="KIK40372.1"/>
    <property type="molecule type" value="Genomic_DNA"/>
</dbReference>
<feature type="transmembrane region" description="Helical" evidence="1">
    <location>
        <begin position="6"/>
        <end position="25"/>
    </location>
</feature>
<dbReference type="Proteomes" id="UP000054485">
    <property type="component" value="Unassembled WGS sequence"/>
</dbReference>
<sequence>MSSALNGYLWMLPLSELTLFTMLIIIVDTSMLARQIVFTWNYFLINAIFLSLQNCPSWTGVVIAISMAASWLLAVALVRIPITRRLCLDNARDLSHLCLTFCVLWVAAMWFYNKEPIETLSDVPRGFAIYVCGTLAWAVEFMVMLSFWGNLKWKRPIVTVGWLLSGTLGNVFHHLIPSDDDVEPPA</sequence>
<feature type="transmembrane region" description="Helical" evidence="1">
    <location>
        <begin position="32"/>
        <end position="52"/>
    </location>
</feature>
<keyword evidence="3" id="KW-1185">Reference proteome</keyword>
<feature type="transmembrane region" description="Helical" evidence="1">
    <location>
        <begin position="94"/>
        <end position="112"/>
    </location>
</feature>
<keyword evidence="1" id="KW-1133">Transmembrane helix</keyword>
<protein>
    <submittedName>
        <fullName evidence="2">Uncharacterized protein</fullName>
    </submittedName>
</protein>
<organism evidence="2 3">
    <name type="scientific">Suillus luteus UH-Slu-Lm8-n1</name>
    <dbReference type="NCBI Taxonomy" id="930992"/>
    <lineage>
        <taxon>Eukaryota</taxon>
        <taxon>Fungi</taxon>
        <taxon>Dikarya</taxon>
        <taxon>Basidiomycota</taxon>
        <taxon>Agaricomycotina</taxon>
        <taxon>Agaricomycetes</taxon>
        <taxon>Agaricomycetidae</taxon>
        <taxon>Boletales</taxon>
        <taxon>Suillineae</taxon>
        <taxon>Suillaceae</taxon>
        <taxon>Suillus</taxon>
    </lineage>
</organism>